<organism evidence="1 2">
    <name type="scientific">Adonisia turfae CCMR0082</name>
    <dbReference type="NCBI Taxonomy" id="2304604"/>
    <lineage>
        <taxon>Bacteria</taxon>
        <taxon>Bacillati</taxon>
        <taxon>Cyanobacteriota</taxon>
        <taxon>Adonisia</taxon>
        <taxon>Adonisia turfae</taxon>
    </lineage>
</organism>
<evidence type="ECO:0000313" key="2">
    <source>
        <dbReference type="Proteomes" id="UP000473574"/>
    </source>
</evidence>
<evidence type="ECO:0000313" key="1">
    <source>
        <dbReference type="EMBL" id="NEZ66943.1"/>
    </source>
</evidence>
<gene>
    <name evidence="1" type="ORF">D0962_30020</name>
</gene>
<protein>
    <submittedName>
        <fullName evidence="1">Uncharacterized protein</fullName>
    </submittedName>
</protein>
<proteinExistence type="predicted"/>
<reference evidence="1 2" key="1">
    <citation type="journal article" date="2020" name="Microb. Ecol.">
        <title>Ecogenomics of the Marine Benthic Filamentous Cyanobacterium Adonisia.</title>
        <authorList>
            <person name="Walter J.M."/>
            <person name="Coutinho F.H."/>
            <person name="Leomil L."/>
            <person name="Hargreaves P.I."/>
            <person name="Campeao M.E."/>
            <person name="Vieira V.V."/>
            <person name="Silva B.S."/>
            <person name="Fistarol G.O."/>
            <person name="Salomon P.S."/>
            <person name="Sawabe T."/>
            <person name="Mino S."/>
            <person name="Hosokawa M."/>
            <person name="Miyashita H."/>
            <person name="Maruyama F."/>
            <person name="van Verk M.C."/>
            <person name="Dutilh B.E."/>
            <person name="Thompson C.C."/>
            <person name="Thompson F.L."/>
        </authorList>
    </citation>
    <scope>NUCLEOTIDE SEQUENCE [LARGE SCALE GENOMIC DNA]</scope>
    <source>
        <strain evidence="1 2">CCMR0082</strain>
    </source>
</reference>
<dbReference type="AlphaFoldDB" id="A0A6M0SG42"/>
<sequence>MLEVEIKAWCTRRQTTLGYPEAVVDALGVIPRRNALIPGALQFFCVGKVLESLGVEIVENSVGRCWFLYWRFWDLPRLAVGFLWGGFFFIG</sequence>
<dbReference type="Proteomes" id="UP000473574">
    <property type="component" value="Unassembled WGS sequence"/>
</dbReference>
<name>A0A6M0SG42_9CYAN</name>
<accession>A0A6M0SG42</accession>
<dbReference type="EMBL" id="QZCE01000002">
    <property type="protein sequence ID" value="NEZ66943.1"/>
    <property type="molecule type" value="Genomic_DNA"/>
</dbReference>
<comment type="caution">
    <text evidence="1">The sequence shown here is derived from an EMBL/GenBank/DDBJ whole genome shotgun (WGS) entry which is preliminary data.</text>
</comment>